<name>A0A0A9EEC2_ARUDO</name>
<dbReference type="EMBL" id="GBRH01203508">
    <property type="protein sequence ID" value="JAD94387.1"/>
    <property type="molecule type" value="Transcribed_RNA"/>
</dbReference>
<reference evidence="1" key="1">
    <citation type="submission" date="2014-09" db="EMBL/GenBank/DDBJ databases">
        <authorList>
            <person name="Magalhaes I.L.F."/>
            <person name="Oliveira U."/>
            <person name="Santos F.R."/>
            <person name="Vidigal T.H.D.A."/>
            <person name="Brescovit A.D."/>
            <person name="Santos A.J."/>
        </authorList>
    </citation>
    <scope>NUCLEOTIDE SEQUENCE</scope>
    <source>
        <tissue evidence="1">Shoot tissue taken approximately 20 cm above the soil surface</tissue>
    </source>
</reference>
<reference evidence="1" key="2">
    <citation type="journal article" date="2015" name="Data Brief">
        <title>Shoot transcriptome of the giant reed, Arundo donax.</title>
        <authorList>
            <person name="Barrero R.A."/>
            <person name="Guerrero F.D."/>
            <person name="Moolhuijzen P."/>
            <person name="Goolsby J.A."/>
            <person name="Tidwell J."/>
            <person name="Bellgard S.E."/>
            <person name="Bellgard M.I."/>
        </authorList>
    </citation>
    <scope>NUCLEOTIDE SEQUENCE</scope>
    <source>
        <tissue evidence="1">Shoot tissue taken approximately 20 cm above the soil surface</tissue>
    </source>
</reference>
<sequence>MTSCAARCLNILIDLQATKRGYINACGCPFPIRTSNDCISSLTTLLFECILAIIWGSTTNHISILTSEKPFCNAI</sequence>
<dbReference type="AlphaFoldDB" id="A0A0A9EEC2"/>
<accession>A0A0A9EEC2</accession>
<protein>
    <submittedName>
        <fullName evidence="1">TOR</fullName>
    </submittedName>
</protein>
<evidence type="ECO:0000313" key="1">
    <source>
        <dbReference type="EMBL" id="JAD94387.1"/>
    </source>
</evidence>
<organism evidence="1">
    <name type="scientific">Arundo donax</name>
    <name type="common">Giant reed</name>
    <name type="synonym">Donax arundinaceus</name>
    <dbReference type="NCBI Taxonomy" id="35708"/>
    <lineage>
        <taxon>Eukaryota</taxon>
        <taxon>Viridiplantae</taxon>
        <taxon>Streptophyta</taxon>
        <taxon>Embryophyta</taxon>
        <taxon>Tracheophyta</taxon>
        <taxon>Spermatophyta</taxon>
        <taxon>Magnoliopsida</taxon>
        <taxon>Liliopsida</taxon>
        <taxon>Poales</taxon>
        <taxon>Poaceae</taxon>
        <taxon>PACMAD clade</taxon>
        <taxon>Arundinoideae</taxon>
        <taxon>Arundineae</taxon>
        <taxon>Arundo</taxon>
    </lineage>
</organism>
<proteinExistence type="predicted"/>